<comment type="caution">
    <text evidence="10">The sequence shown here is derived from an EMBL/GenBank/DDBJ whole genome shotgun (WGS) entry which is preliminary data.</text>
</comment>
<proteinExistence type="inferred from homology"/>
<dbReference type="InterPro" id="IPR046342">
    <property type="entry name" value="CBS_dom_sf"/>
</dbReference>
<comment type="similarity">
    <text evidence="2">Belongs to the UPF0053 family.</text>
</comment>
<dbReference type="EMBL" id="JADHSG010000006">
    <property type="protein sequence ID" value="MBL6903475.1"/>
    <property type="molecule type" value="Genomic_DNA"/>
</dbReference>
<dbReference type="CDD" id="cd04590">
    <property type="entry name" value="CBS_pair_CorC_HlyC_assoc"/>
    <property type="match status" value="1"/>
</dbReference>
<keyword evidence="3" id="KW-1003">Cell membrane</keyword>
<dbReference type="Pfam" id="PF00571">
    <property type="entry name" value="CBS"/>
    <property type="match status" value="2"/>
</dbReference>
<reference evidence="10" key="1">
    <citation type="submission" date="2020-10" db="EMBL/GenBank/DDBJ databases">
        <title>Microbiome of the Black Sea water column analyzed by genome centric metagenomics.</title>
        <authorList>
            <person name="Cabello-Yeves P.J."/>
            <person name="Callieri C."/>
            <person name="Picazo A."/>
            <person name="Mehrshad M."/>
            <person name="Haro-Moreno J.M."/>
            <person name="Roda-Garcia J."/>
            <person name="Dzembekova N."/>
            <person name="Slabakova V."/>
            <person name="Slabakova N."/>
            <person name="Moncheva S."/>
            <person name="Rodriguez-Valera F."/>
        </authorList>
    </citation>
    <scope>NUCLEOTIDE SEQUENCE</scope>
    <source>
        <strain evidence="10">BS30m-G43</strain>
    </source>
</reference>
<dbReference type="FunFam" id="3.10.580.10:FF:000002">
    <property type="entry name" value="Magnesium/cobalt efflux protein CorC"/>
    <property type="match status" value="1"/>
</dbReference>
<evidence type="ECO:0000259" key="9">
    <source>
        <dbReference type="PROSITE" id="PS51371"/>
    </source>
</evidence>
<accession>A0A937SHL2</accession>
<evidence type="ECO:0000313" key="11">
    <source>
        <dbReference type="Proteomes" id="UP000705230"/>
    </source>
</evidence>
<keyword evidence="3" id="KW-0472">Membrane</keyword>
<evidence type="ECO:0000256" key="6">
    <source>
        <dbReference type="ARBA" id="ARBA00037273"/>
    </source>
</evidence>
<evidence type="ECO:0000256" key="4">
    <source>
        <dbReference type="ARBA" id="ARBA00022737"/>
    </source>
</evidence>
<evidence type="ECO:0000256" key="2">
    <source>
        <dbReference type="ARBA" id="ARBA00006337"/>
    </source>
</evidence>
<dbReference type="InterPro" id="IPR005170">
    <property type="entry name" value="Transptr-assoc_dom"/>
</dbReference>
<dbReference type="InterPro" id="IPR016169">
    <property type="entry name" value="FAD-bd_PCMH_sub2"/>
</dbReference>
<protein>
    <recommendedName>
        <fullName evidence="7">Magnesium and cobalt efflux protein CorC</fullName>
    </recommendedName>
</protein>
<evidence type="ECO:0000256" key="3">
    <source>
        <dbReference type="ARBA" id="ARBA00022475"/>
    </source>
</evidence>
<evidence type="ECO:0000256" key="8">
    <source>
        <dbReference type="PROSITE-ProRule" id="PRU00703"/>
    </source>
</evidence>
<dbReference type="PANTHER" id="PTHR22777:SF32">
    <property type="entry name" value="UPF0053 INNER MEMBRANE PROTEIN YFJD"/>
    <property type="match status" value="1"/>
</dbReference>
<dbReference type="Gene3D" id="3.10.580.10">
    <property type="entry name" value="CBS-domain"/>
    <property type="match status" value="1"/>
</dbReference>
<evidence type="ECO:0000256" key="5">
    <source>
        <dbReference type="ARBA" id="ARBA00023122"/>
    </source>
</evidence>
<dbReference type="SMART" id="SM01091">
    <property type="entry name" value="CorC_HlyC"/>
    <property type="match status" value="1"/>
</dbReference>
<dbReference type="Proteomes" id="UP000705230">
    <property type="component" value="Unassembled WGS sequence"/>
</dbReference>
<keyword evidence="5 8" id="KW-0129">CBS domain</keyword>
<sequence>MNDKIEPDSGNSPSGLISKLKKYLRNPFFIKTTTVAEVSEFLEDARQSNVIDKEAQIMANKALRLGDTSVKEIMVPKVEMVTVGIDEPVSSYIDRVIQSGHSRYPVLGNNMDEVSGILLAKDLLPILSTGQTKFNIQDMLREAKVIPETKKADSLLEEFKKDRSHLAIVVDEYGAISGLVTIEDILEELVGEIEDEHDNEEEELIQISEYEYIADAKLDIESFEEHFTIDVGDLDVETIGGLMISKLGVLPKVDDEISLDNMKLKVAVADKRKIKKIGISIFPE</sequence>
<feature type="domain" description="CBS" evidence="9">
    <location>
        <begin position="139"/>
        <end position="196"/>
    </location>
</feature>
<evidence type="ECO:0000313" key="10">
    <source>
        <dbReference type="EMBL" id="MBL6903475.1"/>
    </source>
</evidence>
<evidence type="ECO:0000256" key="1">
    <source>
        <dbReference type="ARBA" id="ARBA00004651"/>
    </source>
</evidence>
<dbReference type="SUPFAM" id="SSF56176">
    <property type="entry name" value="FAD-binding/transporter-associated domain-like"/>
    <property type="match status" value="1"/>
</dbReference>
<dbReference type="AlphaFoldDB" id="A0A937SHL2"/>
<dbReference type="PANTHER" id="PTHR22777">
    <property type="entry name" value="HEMOLYSIN-RELATED"/>
    <property type="match status" value="1"/>
</dbReference>
<dbReference type="InterPro" id="IPR036318">
    <property type="entry name" value="FAD-bd_PCMH-like_sf"/>
</dbReference>
<dbReference type="PROSITE" id="PS51371">
    <property type="entry name" value="CBS"/>
    <property type="match status" value="2"/>
</dbReference>
<dbReference type="Pfam" id="PF03471">
    <property type="entry name" value="CorC_HlyC"/>
    <property type="match status" value="1"/>
</dbReference>
<dbReference type="GO" id="GO:0050660">
    <property type="term" value="F:flavin adenine dinucleotide binding"/>
    <property type="evidence" value="ECO:0007669"/>
    <property type="project" value="InterPro"/>
</dbReference>
<gene>
    <name evidence="10" type="ORF">ISR29_04660</name>
</gene>
<name>A0A937SHL2_9GAMM</name>
<dbReference type="SUPFAM" id="SSF54631">
    <property type="entry name" value="CBS-domain pair"/>
    <property type="match status" value="1"/>
</dbReference>
<keyword evidence="4" id="KW-0677">Repeat</keyword>
<feature type="domain" description="CBS" evidence="9">
    <location>
        <begin position="74"/>
        <end position="134"/>
    </location>
</feature>
<dbReference type="GO" id="GO:0005886">
    <property type="term" value="C:plasma membrane"/>
    <property type="evidence" value="ECO:0007669"/>
    <property type="project" value="UniProtKB-SubCell"/>
</dbReference>
<evidence type="ECO:0000256" key="7">
    <source>
        <dbReference type="ARBA" id="ARBA00040729"/>
    </source>
</evidence>
<comment type="function">
    <text evidence="6">Plays a role in the transport of magnesium and cobalt ions.</text>
</comment>
<dbReference type="SMART" id="SM00116">
    <property type="entry name" value="CBS"/>
    <property type="match status" value="2"/>
</dbReference>
<dbReference type="InterPro" id="IPR044751">
    <property type="entry name" value="Ion_transp-like_CBS"/>
</dbReference>
<comment type="subcellular location">
    <subcellularLocation>
        <location evidence="1">Cell membrane</location>
        <topology evidence="1">Multi-pass membrane protein</topology>
    </subcellularLocation>
</comment>
<organism evidence="10 11">
    <name type="scientific">SAR86 cluster bacterium</name>
    <dbReference type="NCBI Taxonomy" id="2030880"/>
    <lineage>
        <taxon>Bacteria</taxon>
        <taxon>Pseudomonadati</taxon>
        <taxon>Pseudomonadota</taxon>
        <taxon>Gammaproteobacteria</taxon>
        <taxon>SAR86 cluster</taxon>
    </lineage>
</organism>
<dbReference type="InterPro" id="IPR000644">
    <property type="entry name" value="CBS_dom"/>
</dbReference>
<dbReference type="Gene3D" id="3.30.465.10">
    <property type="match status" value="1"/>
</dbReference>